<comment type="caution">
    <text evidence="3">The sequence shown here is derived from an EMBL/GenBank/DDBJ whole genome shotgun (WGS) entry which is preliminary data.</text>
</comment>
<gene>
    <name evidence="3" type="primary">RvY_04287</name>
    <name evidence="3" type="synonym">RvY_04287.1</name>
    <name evidence="3" type="ORF">RvY_04287-1</name>
</gene>
<evidence type="ECO:0000256" key="1">
    <source>
        <dbReference type="SAM" id="MobiDB-lite"/>
    </source>
</evidence>
<accession>A0A1D1V0E3</accession>
<feature type="compositionally biased region" description="Low complexity" evidence="1">
    <location>
        <begin position="94"/>
        <end position="109"/>
    </location>
</feature>
<evidence type="ECO:0000313" key="3">
    <source>
        <dbReference type="EMBL" id="GAU92173.1"/>
    </source>
</evidence>
<sequence length="357" mass="34268">MDARVSMIWILLSLGLCQCESSGGSPFGGISFPSFGSGFGNPSGGSGGFGNFGSPMSGFGNFGNMGNNQQPSPAVASPTESPAPSPSPSPSPSQAPSAPASSPTLSPSTGNAPKSFGSFGGSGGFNPFGGSGFNGGGFNGGNFGGGNFGGNSGNGGFPSFSGFGMAPASNPGSLQGSTGVAGQNSGRGAQTGGSSSIRAGVQQGTNSDTTTDGNGNQQTNIRATPMIFSFGGSAQPNQSGGSGNTGGGSPAPAAGGFGGNSGGFNPFGGSGSFSPFGGTQGGQSSAPSGGSASPFGGSLFGVVLTLEASAAKMVSAEVDDLRTIPIHKIHSSHGQAFRLLISTLLLLSSICCKPSHK</sequence>
<evidence type="ECO:0000313" key="4">
    <source>
        <dbReference type="Proteomes" id="UP000186922"/>
    </source>
</evidence>
<keyword evidence="4" id="KW-1185">Reference proteome</keyword>
<feature type="compositionally biased region" description="Pro residues" evidence="1">
    <location>
        <begin position="81"/>
        <end position="93"/>
    </location>
</feature>
<feature type="region of interest" description="Disordered" evidence="1">
    <location>
        <begin position="166"/>
        <end position="291"/>
    </location>
</feature>
<feature type="compositionally biased region" description="Gly residues" evidence="1">
    <location>
        <begin position="240"/>
        <end position="271"/>
    </location>
</feature>
<feature type="compositionally biased region" description="Polar residues" evidence="1">
    <location>
        <begin position="170"/>
        <end position="197"/>
    </location>
</feature>
<reference evidence="3 4" key="1">
    <citation type="journal article" date="2016" name="Nat. Commun.">
        <title>Extremotolerant tardigrade genome and improved radiotolerance of human cultured cells by tardigrade-unique protein.</title>
        <authorList>
            <person name="Hashimoto T."/>
            <person name="Horikawa D.D."/>
            <person name="Saito Y."/>
            <person name="Kuwahara H."/>
            <person name="Kozuka-Hata H."/>
            <person name="Shin-I T."/>
            <person name="Minakuchi Y."/>
            <person name="Ohishi K."/>
            <person name="Motoyama A."/>
            <person name="Aizu T."/>
            <person name="Enomoto A."/>
            <person name="Kondo K."/>
            <person name="Tanaka S."/>
            <person name="Hara Y."/>
            <person name="Koshikawa S."/>
            <person name="Sagara H."/>
            <person name="Miura T."/>
            <person name="Yokobori S."/>
            <person name="Miyagawa K."/>
            <person name="Suzuki Y."/>
            <person name="Kubo T."/>
            <person name="Oyama M."/>
            <person name="Kohara Y."/>
            <person name="Fujiyama A."/>
            <person name="Arakawa K."/>
            <person name="Katayama T."/>
            <person name="Toyoda A."/>
            <person name="Kunieda T."/>
        </authorList>
    </citation>
    <scope>NUCLEOTIDE SEQUENCE [LARGE SCALE GENOMIC DNA]</scope>
    <source>
        <strain evidence="3 4">YOKOZUNA-1</strain>
    </source>
</reference>
<evidence type="ECO:0000256" key="2">
    <source>
        <dbReference type="SAM" id="SignalP"/>
    </source>
</evidence>
<feature type="compositionally biased region" description="Low complexity" evidence="1">
    <location>
        <begin position="60"/>
        <end position="80"/>
    </location>
</feature>
<feature type="chain" id="PRO_5008897869" evidence="2">
    <location>
        <begin position="20"/>
        <end position="357"/>
    </location>
</feature>
<name>A0A1D1V0E3_RAMVA</name>
<feature type="compositionally biased region" description="Low complexity" evidence="1">
    <location>
        <begin position="202"/>
        <end position="220"/>
    </location>
</feature>
<organism evidence="3 4">
    <name type="scientific">Ramazzottius varieornatus</name>
    <name type="common">Water bear</name>
    <name type="synonym">Tardigrade</name>
    <dbReference type="NCBI Taxonomy" id="947166"/>
    <lineage>
        <taxon>Eukaryota</taxon>
        <taxon>Metazoa</taxon>
        <taxon>Ecdysozoa</taxon>
        <taxon>Tardigrada</taxon>
        <taxon>Eutardigrada</taxon>
        <taxon>Parachela</taxon>
        <taxon>Hypsibioidea</taxon>
        <taxon>Ramazzottiidae</taxon>
        <taxon>Ramazzottius</taxon>
    </lineage>
</organism>
<protein>
    <submittedName>
        <fullName evidence="3">Uncharacterized protein</fullName>
    </submittedName>
</protein>
<dbReference type="EMBL" id="BDGG01000002">
    <property type="protein sequence ID" value="GAU92173.1"/>
    <property type="molecule type" value="Genomic_DNA"/>
</dbReference>
<keyword evidence="2" id="KW-0732">Signal</keyword>
<dbReference type="Proteomes" id="UP000186922">
    <property type="component" value="Unassembled WGS sequence"/>
</dbReference>
<proteinExistence type="predicted"/>
<feature type="compositionally biased region" description="Low complexity" evidence="1">
    <location>
        <begin position="272"/>
        <end position="291"/>
    </location>
</feature>
<feature type="signal peptide" evidence="2">
    <location>
        <begin position="1"/>
        <end position="19"/>
    </location>
</feature>
<dbReference type="AlphaFoldDB" id="A0A1D1V0E3"/>
<feature type="region of interest" description="Disordered" evidence="1">
    <location>
        <begin position="60"/>
        <end position="118"/>
    </location>
</feature>